<gene>
    <name evidence="9" type="ORF">AOCH_000313</name>
</gene>
<keyword evidence="6" id="KW-0539">Nucleus</keyword>
<dbReference type="SMART" id="SM00355">
    <property type="entry name" value="ZnF_C2H2"/>
    <property type="match status" value="2"/>
</dbReference>
<accession>A0A0F8UH77</accession>
<dbReference type="PROSITE" id="PS00028">
    <property type="entry name" value="ZINC_FINGER_C2H2_1"/>
    <property type="match status" value="2"/>
</dbReference>
<keyword evidence="4 7" id="KW-0863">Zinc-finger</keyword>
<evidence type="ECO:0000256" key="3">
    <source>
        <dbReference type="ARBA" id="ARBA00022737"/>
    </source>
</evidence>
<dbReference type="InterPro" id="IPR036236">
    <property type="entry name" value="Znf_C2H2_sf"/>
</dbReference>
<dbReference type="InterPro" id="IPR051059">
    <property type="entry name" value="VerF-like"/>
</dbReference>
<dbReference type="InterPro" id="IPR007219">
    <property type="entry name" value="XnlR_reg_dom"/>
</dbReference>
<feature type="domain" description="C2H2-type" evidence="8">
    <location>
        <begin position="17"/>
        <end position="44"/>
    </location>
</feature>
<dbReference type="AlphaFoldDB" id="A0A0F8UH77"/>
<dbReference type="Pfam" id="PF00096">
    <property type="entry name" value="zf-C2H2"/>
    <property type="match status" value="1"/>
</dbReference>
<comment type="subcellular location">
    <subcellularLocation>
        <location evidence="1">Nucleus</location>
    </subcellularLocation>
</comment>
<dbReference type="PANTHER" id="PTHR40626">
    <property type="entry name" value="MIP31509P"/>
    <property type="match status" value="1"/>
</dbReference>
<dbReference type="GO" id="GO:0000978">
    <property type="term" value="F:RNA polymerase II cis-regulatory region sequence-specific DNA binding"/>
    <property type="evidence" value="ECO:0007669"/>
    <property type="project" value="InterPro"/>
</dbReference>
<dbReference type="GO" id="GO:0000785">
    <property type="term" value="C:chromatin"/>
    <property type="evidence" value="ECO:0007669"/>
    <property type="project" value="TreeGrafter"/>
</dbReference>
<proteinExistence type="predicted"/>
<sequence>MAHTSPHRKVASSSKRFRCSKCTKSYTKLEHLNRHERTHSNSKPYCCEKCGRSFGRQDVLSRHAKLHLNPQDRLGASALQTPQESSLTIQDELHHLVSTTSPTIPYTTGVIPTPATNVGAHGSLQESDNLLDWLLAGFNETPIVPLPLTDLSALTTQTTQTALTANSGLLFDYNQGLGNRRPETMGIQQLFKLINDLSKRLSSDIDNTGITSDFLDACLYEFFKRVSPSFPIIHEPTFSSQKSIPPLLLNMVALGSLYVCQPNSVQKGELLWRLGHTAVATSWQTLITMRGPHDKCDGVQLVLTALLGQKYALLSSNTDIRTTAFVFHGLGFYWARTCGMYLVREFPQASVPSVDSPESEKGLLWEIWAASEMQRRAVLGHYILDGLISQASGSPPSARHLINKIGAACSDAAFAATSVDDWILEMSRSNKIHHPMPEVFSCVFNAQYPLSPLDISIFTISVVIEGVQSLISEAQEVEDSSFGVVTRQQIIRALLNLHQANIYPLVSPGASNNSDLLIRWHTVCMEVAVPTMPVYRAICDIFDVPQMLGGIPATTSALRFDLEGWVKSADAIRALLHARSVVNLLNDLPLTHSHAPHLPTAIFSSAVVICGVCLFGSSMIELPRTPRWEDVWESPLSTEQFHHEAGQSPVDGYSGAYTLLHALRSSTGEVFPAINLLSDMNFLQLALNTITSRWGVSLQMEKIISHLTILAREHHTTAM</sequence>
<comment type="caution">
    <text evidence="9">The sequence shown here is derived from an EMBL/GenBank/DDBJ whole genome shotgun (WGS) entry which is preliminary data.</text>
</comment>
<dbReference type="GO" id="GO:0005634">
    <property type="term" value="C:nucleus"/>
    <property type="evidence" value="ECO:0007669"/>
    <property type="project" value="UniProtKB-SubCell"/>
</dbReference>
<evidence type="ECO:0000256" key="6">
    <source>
        <dbReference type="ARBA" id="ARBA00023242"/>
    </source>
</evidence>
<organism evidence="9 10">
    <name type="scientific">Aspergillus ochraceoroseus</name>
    <dbReference type="NCBI Taxonomy" id="138278"/>
    <lineage>
        <taxon>Eukaryota</taxon>
        <taxon>Fungi</taxon>
        <taxon>Dikarya</taxon>
        <taxon>Ascomycota</taxon>
        <taxon>Pezizomycotina</taxon>
        <taxon>Eurotiomycetes</taxon>
        <taxon>Eurotiomycetidae</taxon>
        <taxon>Eurotiales</taxon>
        <taxon>Aspergillaceae</taxon>
        <taxon>Aspergillus</taxon>
        <taxon>Aspergillus subgen. Nidulantes</taxon>
    </lineage>
</organism>
<keyword evidence="2" id="KW-0479">Metal-binding</keyword>
<evidence type="ECO:0000256" key="1">
    <source>
        <dbReference type="ARBA" id="ARBA00004123"/>
    </source>
</evidence>
<keyword evidence="5" id="KW-0862">Zinc</keyword>
<feature type="domain" description="C2H2-type" evidence="8">
    <location>
        <begin position="45"/>
        <end position="72"/>
    </location>
</feature>
<dbReference type="OrthoDB" id="3945418at2759"/>
<dbReference type="VEuPathDB" id="FungiDB:P175DRAFT_0434861"/>
<evidence type="ECO:0000256" key="4">
    <source>
        <dbReference type="ARBA" id="ARBA00022771"/>
    </source>
</evidence>
<reference evidence="9 10" key="1">
    <citation type="submission" date="2015-02" db="EMBL/GenBank/DDBJ databases">
        <title>Draft Genome Sequences of Two Closely-Related Aflatoxigenic Aspergillus Species Obtained from the Cote d'Ivoire.</title>
        <authorList>
            <person name="Moore G.G."/>
            <person name="Beltz S.B."/>
            <person name="Mack B.M."/>
        </authorList>
    </citation>
    <scope>NUCLEOTIDE SEQUENCE [LARGE SCALE GENOMIC DNA]</scope>
    <source>
        <strain evidence="9 10">SRRC1432</strain>
    </source>
</reference>
<name>A0A0F8UH77_9EURO</name>
<keyword evidence="10" id="KW-1185">Reference proteome</keyword>
<dbReference type="GO" id="GO:0006351">
    <property type="term" value="P:DNA-templated transcription"/>
    <property type="evidence" value="ECO:0007669"/>
    <property type="project" value="InterPro"/>
</dbReference>
<dbReference type="EMBL" id="JYKN01001813">
    <property type="protein sequence ID" value="KKK18913.1"/>
    <property type="molecule type" value="Genomic_DNA"/>
</dbReference>
<dbReference type="PROSITE" id="PS50157">
    <property type="entry name" value="ZINC_FINGER_C2H2_2"/>
    <property type="match status" value="2"/>
</dbReference>
<dbReference type="Gene3D" id="3.30.160.60">
    <property type="entry name" value="Classic Zinc Finger"/>
    <property type="match status" value="2"/>
</dbReference>
<evidence type="ECO:0000256" key="2">
    <source>
        <dbReference type="ARBA" id="ARBA00022723"/>
    </source>
</evidence>
<evidence type="ECO:0000313" key="10">
    <source>
        <dbReference type="Proteomes" id="UP000034947"/>
    </source>
</evidence>
<dbReference type="InterPro" id="IPR013087">
    <property type="entry name" value="Znf_C2H2_type"/>
</dbReference>
<dbReference type="Pfam" id="PF04082">
    <property type="entry name" value="Fungal_trans"/>
    <property type="match status" value="1"/>
</dbReference>
<evidence type="ECO:0000256" key="7">
    <source>
        <dbReference type="PROSITE-ProRule" id="PRU00042"/>
    </source>
</evidence>
<dbReference type="GO" id="GO:0008270">
    <property type="term" value="F:zinc ion binding"/>
    <property type="evidence" value="ECO:0007669"/>
    <property type="project" value="UniProtKB-KW"/>
</dbReference>
<protein>
    <recommendedName>
        <fullName evidence="8">C2H2-type domain-containing protein</fullName>
    </recommendedName>
</protein>
<evidence type="ECO:0000259" key="8">
    <source>
        <dbReference type="PROSITE" id="PS50157"/>
    </source>
</evidence>
<dbReference type="Proteomes" id="UP000034947">
    <property type="component" value="Unassembled WGS sequence"/>
</dbReference>
<dbReference type="SUPFAM" id="SSF57667">
    <property type="entry name" value="beta-beta-alpha zinc fingers"/>
    <property type="match status" value="1"/>
</dbReference>
<dbReference type="CDD" id="cd12148">
    <property type="entry name" value="fungal_TF_MHR"/>
    <property type="match status" value="1"/>
</dbReference>
<evidence type="ECO:0000313" key="9">
    <source>
        <dbReference type="EMBL" id="KKK18913.1"/>
    </source>
</evidence>
<dbReference type="PANTHER" id="PTHR40626:SF14">
    <property type="entry name" value="C2H2 TYPE ZINC FINGER DOMAIN PROTEIN (AFU_ORTHOLOGUE AFUA_1G02360)"/>
    <property type="match status" value="1"/>
</dbReference>
<evidence type="ECO:0000256" key="5">
    <source>
        <dbReference type="ARBA" id="ARBA00022833"/>
    </source>
</evidence>
<keyword evidence="3" id="KW-0677">Repeat</keyword>
<dbReference type="GO" id="GO:0000981">
    <property type="term" value="F:DNA-binding transcription factor activity, RNA polymerase II-specific"/>
    <property type="evidence" value="ECO:0007669"/>
    <property type="project" value="InterPro"/>
</dbReference>